<keyword evidence="1" id="KW-1133">Transmembrane helix</keyword>
<reference evidence="3" key="1">
    <citation type="submission" date="2016-06" db="EMBL/GenBank/DDBJ databases">
        <authorList>
            <person name="de Vries S.P.W."/>
            <person name="Hadjirin N.F."/>
            <person name="Lay E.M."/>
            <person name="Zadoks R.N."/>
            <person name="Peacock S.J."/>
            <person name="Parkhill J."/>
            <person name="Grant A.J."/>
            <person name="Mcdougall S."/>
            <person name="Holmes M.A."/>
        </authorList>
    </citation>
    <scope>NUCLEOTIDE SEQUENCE [LARGE SCALE GENOMIC DNA]</scope>
    <source>
        <strain evidence="3">NZ1587</strain>
    </source>
</reference>
<dbReference type="Pfam" id="PF07155">
    <property type="entry name" value="ECF-ribofla_trS"/>
    <property type="match status" value="1"/>
</dbReference>
<dbReference type="STRING" id="1856638.A9Q68_00695"/>
<feature type="transmembrane region" description="Helical" evidence="1">
    <location>
        <begin position="152"/>
        <end position="173"/>
    </location>
</feature>
<keyword evidence="1" id="KW-0812">Transmembrane</keyword>
<evidence type="ECO:0000313" key="3">
    <source>
        <dbReference type="Proteomes" id="UP000182015"/>
    </source>
</evidence>
<organism evidence="2 3">
    <name type="scientific">Streptococcus bovimastitidis</name>
    <dbReference type="NCBI Taxonomy" id="1856638"/>
    <lineage>
        <taxon>Bacteria</taxon>
        <taxon>Bacillati</taxon>
        <taxon>Bacillota</taxon>
        <taxon>Bacilli</taxon>
        <taxon>Lactobacillales</taxon>
        <taxon>Streptococcaceae</taxon>
        <taxon>Streptococcus</taxon>
    </lineage>
</organism>
<dbReference type="OrthoDB" id="2243574at2"/>
<gene>
    <name evidence="2" type="ORF">A9Q68_00695</name>
</gene>
<dbReference type="Gene3D" id="1.10.1760.20">
    <property type="match status" value="1"/>
</dbReference>
<sequence>MSPIFNGPKLSVQRLVSIAMLIALTLVISKFSIPVIPQQLVISFAFIGNTMIGMIAGPIWAFISLALVDVVDNLASGSGNFIIWWTLMEAVQGLLYGFFFYRKPLSTTNKKDWVYVSIATTIIMLFGTFIFTPLLIQIYFHVPFWAQYAAGRWFKVFEIPLRIMITMLLVPALQRIPEIKKLNQA</sequence>
<dbReference type="InterPro" id="IPR030949">
    <property type="entry name" value="ECF_S_folate_fam"/>
</dbReference>
<dbReference type="NCBIfam" id="TIGR04518">
    <property type="entry name" value="ECF_S_folT_fam"/>
    <property type="match status" value="1"/>
</dbReference>
<proteinExistence type="predicted"/>
<feature type="transmembrane region" description="Helical" evidence="1">
    <location>
        <begin position="40"/>
        <end position="62"/>
    </location>
</feature>
<keyword evidence="3" id="KW-1185">Reference proteome</keyword>
<dbReference type="RefSeq" id="WP_071792748.1">
    <property type="nucleotide sequence ID" value="NZ_LZDD01000001.1"/>
</dbReference>
<dbReference type="Proteomes" id="UP000182015">
    <property type="component" value="Unassembled WGS sequence"/>
</dbReference>
<keyword evidence="1" id="KW-0472">Membrane</keyword>
<comment type="caution">
    <text evidence="2">The sequence shown here is derived from an EMBL/GenBank/DDBJ whole genome shotgun (WGS) entry which is preliminary data.</text>
</comment>
<evidence type="ECO:0000256" key="1">
    <source>
        <dbReference type="SAM" id="Phobius"/>
    </source>
</evidence>
<evidence type="ECO:0000313" key="2">
    <source>
        <dbReference type="EMBL" id="OJF72091.1"/>
    </source>
</evidence>
<dbReference type="AlphaFoldDB" id="A0A1L8MMX4"/>
<feature type="transmembrane region" description="Helical" evidence="1">
    <location>
        <begin position="82"/>
        <end position="101"/>
    </location>
</feature>
<dbReference type="GO" id="GO:0016020">
    <property type="term" value="C:membrane"/>
    <property type="evidence" value="ECO:0007669"/>
    <property type="project" value="InterPro"/>
</dbReference>
<dbReference type="EMBL" id="LZDD01000001">
    <property type="protein sequence ID" value="OJF72091.1"/>
    <property type="molecule type" value="Genomic_DNA"/>
</dbReference>
<feature type="transmembrane region" description="Helical" evidence="1">
    <location>
        <begin position="113"/>
        <end position="140"/>
    </location>
</feature>
<protein>
    <submittedName>
        <fullName evidence="2">Folate transporter</fullName>
    </submittedName>
</protein>
<dbReference type="InterPro" id="IPR009825">
    <property type="entry name" value="ECF_substrate-spec-like"/>
</dbReference>
<feature type="transmembrane region" description="Helical" evidence="1">
    <location>
        <begin position="12"/>
        <end position="33"/>
    </location>
</feature>
<name>A0A1L8MMX4_9STRE</name>
<accession>A0A1L8MMX4</accession>